<reference evidence="4" key="1">
    <citation type="submission" date="2016-10" db="EMBL/GenBank/DDBJ databases">
        <authorList>
            <person name="Varghese N."/>
            <person name="Submissions S."/>
        </authorList>
    </citation>
    <scope>NUCLEOTIDE SEQUENCE [LARGE SCALE GENOMIC DNA]</scope>
    <source>
        <strain evidence="4">GAS369</strain>
    </source>
</reference>
<evidence type="ECO:0000313" key="3">
    <source>
        <dbReference type="EMBL" id="SDT42971.1"/>
    </source>
</evidence>
<dbReference type="SUPFAM" id="SSF55729">
    <property type="entry name" value="Acyl-CoA N-acyltransferases (Nat)"/>
    <property type="match status" value="1"/>
</dbReference>
<dbReference type="Pfam" id="PF21926">
    <property type="entry name" value="FeeM"/>
    <property type="match status" value="1"/>
</dbReference>
<dbReference type="Gene3D" id="3.40.630.30">
    <property type="match status" value="1"/>
</dbReference>
<sequence>MLEEYRVGSVAEVSPVTTPRISDPLDQVDYRLARTREEKEEIYNLRYRAYLREGAIRSSADQRVTDDFDDAPNAWTFGVYFHGELYSSIRVNVLTPTWRTSPSLAVFGDILQPKLDQGLVFIDSTRFVADPDKVKNFPELPYVTARLGSTAGVHFNADYGLAPVRAEHQAFYRRVFLQETWCEPRLYPGLLKPVGLMAAHYPTVREKVLARYPFLRSSAFERRMLFQRDGELPSSPEAGVTSFDRASIVPNS</sequence>
<protein>
    <recommendedName>
        <fullName evidence="2">N-acyl amino acid synthase FeeM catalytic core domain-containing protein</fullName>
    </recommendedName>
</protein>
<evidence type="ECO:0000313" key="4">
    <source>
        <dbReference type="Proteomes" id="UP000243904"/>
    </source>
</evidence>
<name>A0A1H2AAH0_9BRAD</name>
<dbReference type="EMBL" id="LT629750">
    <property type="protein sequence ID" value="SDT42971.1"/>
    <property type="molecule type" value="Genomic_DNA"/>
</dbReference>
<accession>A0A1H2AAH0</accession>
<dbReference type="AlphaFoldDB" id="A0A1H2AAH0"/>
<evidence type="ECO:0000256" key="1">
    <source>
        <dbReference type="SAM" id="MobiDB-lite"/>
    </source>
</evidence>
<organism evidence="3 4">
    <name type="scientific">Bradyrhizobium canariense</name>
    <dbReference type="NCBI Taxonomy" id="255045"/>
    <lineage>
        <taxon>Bacteria</taxon>
        <taxon>Pseudomonadati</taxon>
        <taxon>Pseudomonadota</taxon>
        <taxon>Alphaproteobacteria</taxon>
        <taxon>Hyphomicrobiales</taxon>
        <taxon>Nitrobacteraceae</taxon>
        <taxon>Bradyrhizobium</taxon>
    </lineage>
</organism>
<dbReference type="InterPro" id="IPR054597">
    <property type="entry name" value="FeeM_cat"/>
</dbReference>
<feature type="domain" description="N-acyl amino acid synthase FeeM catalytic core" evidence="2">
    <location>
        <begin position="41"/>
        <end position="199"/>
    </location>
</feature>
<evidence type="ECO:0000259" key="2">
    <source>
        <dbReference type="Pfam" id="PF21926"/>
    </source>
</evidence>
<proteinExistence type="predicted"/>
<keyword evidence="4" id="KW-1185">Reference proteome</keyword>
<gene>
    <name evidence="3" type="ORF">SAMN05444158_6013</name>
</gene>
<feature type="region of interest" description="Disordered" evidence="1">
    <location>
        <begin position="232"/>
        <end position="252"/>
    </location>
</feature>
<dbReference type="Proteomes" id="UP000243904">
    <property type="component" value="Chromosome I"/>
</dbReference>
<dbReference type="InterPro" id="IPR016181">
    <property type="entry name" value="Acyl_CoA_acyltransferase"/>
</dbReference>